<name>A0AA36I814_9DINO</name>
<evidence type="ECO:0000313" key="2">
    <source>
        <dbReference type="EMBL" id="CAJ1382767.1"/>
    </source>
</evidence>
<reference evidence="2" key="1">
    <citation type="submission" date="2023-08" db="EMBL/GenBank/DDBJ databases">
        <authorList>
            <person name="Chen Y."/>
            <person name="Shah S."/>
            <person name="Dougan E. K."/>
            <person name="Thang M."/>
            <person name="Chan C."/>
        </authorList>
    </citation>
    <scope>NUCLEOTIDE SEQUENCE</scope>
</reference>
<evidence type="ECO:0000256" key="1">
    <source>
        <dbReference type="SAM" id="MobiDB-lite"/>
    </source>
</evidence>
<evidence type="ECO:0000313" key="3">
    <source>
        <dbReference type="Proteomes" id="UP001178507"/>
    </source>
</evidence>
<proteinExistence type="predicted"/>
<accession>A0AA36I814</accession>
<sequence>MYRPDHSLFDVLTSLFKRSVNGRHCSGIGRVPAQEAPAKKRKGSEAPWIPRDRTQEAAAAGDSQGDLDGGPRHACWSATCLGSVELDIKNSFFQLLNRQKPLPPIMAEYLDHREEKLAQTVLFHKLPKARRRSVAKELMIALGLGVLQDIPLASVEGERGEVAAWLYGFETARLEVRHLRARTDEDRPVKKALSLRAAAVRSSHLVALKALPAAAIFSICNLSWWAYRAKAPEA</sequence>
<dbReference type="EMBL" id="CAUJNA010000945">
    <property type="protein sequence ID" value="CAJ1382767.1"/>
    <property type="molecule type" value="Genomic_DNA"/>
</dbReference>
<comment type="caution">
    <text evidence="2">The sequence shown here is derived from an EMBL/GenBank/DDBJ whole genome shotgun (WGS) entry which is preliminary data.</text>
</comment>
<keyword evidence="3" id="KW-1185">Reference proteome</keyword>
<dbReference type="Proteomes" id="UP001178507">
    <property type="component" value="Unassembled WGS sequence"/>
</dbReference>
<gene>
    <name evidence="2" type="ORF">EVOR1521_LOCUS10079</name>
</gene>
<protein>
    <submittedName>
        <fullName evidence="2">Uncharacterized protein</fullName>
    </submittedName>
</protein>
<feature type="non-terminal residue" evidence="2">
    <location>
        <position position="234"/>
    </location>
</feature>
<organism evidence="2 3">
    <name type="scientific">Effrenium voratum</name>
    <dbReference type="NCBI Taxonomy" id="2562239"/>
    <lineage>
        <taxon>Eukaryota</taxon>
        <taxon>Sar</taxon>
        <taxon>Alveolata</taxon>
        <taxon>Dinophyceae</taxon>
        <taxon>Suessiales</taxon>
        <taxon>Symbiodiniaceae</taxon>
        <taxon>Effrenium</taxon>
    </lineage>
</organism>
<feature type="region of interest" description="Disordered" evidence="1">
    <location>
        <begin position="27"/>
        <end position="68"/>
    </location>
</feature>
<dbReference type="AlphaFoldDB" id="A0AA36I814"/>